<dbReference type="RefSeq" id="WP_270122946.1">
    <property type="nucleotide sequence ID" value="NZ_BAAAOM010000004.1"/>
</dbReference>
<sequence length="126" mass="13222">MIKSAGWIFTLLGAGHLLLAFALTAGTHATAWLGGELWMPEGTIAQMTPETGGFWMTLGSFGIPLLLLGQTVLWLHRNGITPPAFIAWTLGGWSVAAGLIFEPAPWIAVTVGAALLLAGARRAARS</sequence>
<gene>
    <name evidence="3" type="ORF">J2S69_002713</name>
    <name evidence="2" type="ORF">O2L01_15885</name>
</gene>
<evidence type="ECO:0000313" key="4">
    <source>
        <dbReference type="Proteomes" id="UP001145799"/>
    </source>
</evidence>
<dbReference type="Proteomes" id="UP001183604">
    <property type="component" value="Unassembled WGS sequence"/>
</dbReference>
<dbReference type="EMBL" id="JAPZVQ010000009">
    <property type="protein sequence ID" value="MDA1386478.1"/>
    <property type="molecule type" value="Genomic_DNA"/>
</dbReference>
<protein>
    <submittedName>
        <fullName evidence="2">Uncharacterized protein</fullName>
    </submittedName>
</protein>
<dbReference type="AlphaFoldDB" id="A0A9X3PMU8"/>
<evidence type="ECO:0000313" key="5">
    <source>
        <dbReference type="Proteomes" id="UP001183604"/>
    </source>
</evidence>
<keyword evidence="1" id="KW-1133">Transmembrane helix</keyword>
<keyword evidence="1" id="KW-0472">Membrane</keyword>
<reference evidence="2" key="1">
    <citation type="submission" date="2022-12" db="EMBL/GenBank/DDBJ databases">
        <title>Gycomyces niveus sp.nov., a novel actinomycete isolated from soil in Shouguang.</title>
        <authorList>
            <person name="Yang X."/>
        </authorList>
    </citation>
    <scope>NUCLEOTIDE SEQUENCE</scope>
    <source>
        <strain evidence="2">DSM 44724</strain>
    </source>
</reference>
<keyword evidence="5" id="KW-1185">Reference proteome</keyword>
<proteinExistence type="predicted"/>
<feature type="transmembrane region" description="Helical" evidence="1">
    <location>
        <begin position="106"/>
        <end position="124"/>
    </location>
</feature>
<accession>A0A9X3PMU8</accession>
<keyword evidence="1" id="KW-0812">Transmembrane</keyword>
<name>A0A9X3PMU8_9ACTN</name>
<evidence type="ECO:0000313" key="3">
    <source>
        <dbReference type="EMBL" id="MDR7338994.1"/>
    </source>
</evidence>
<comment type="caution">
    <text evidence="2">The sequence shown here is derived from an EMBL/GenBank/DDBJ whole genome shotgun (WGS) entry which is preliminary data.</text>
</comment>
<organism evidence="2 4">
    <name type="scientific">Glycomyces lechevalierae</name>
    <dbReference type="NCBI Taxonomy" id="256034"/>
    <lineage>
        <taxon>Bacteria</taxon>
        <taxon>Bacillati</taxon>
        <taxon>Actinomycetota</taxon>
        <taxon>Actinomycetes</taxon>
        <taxon>Glycomycetales</taxon>
        <taxon>Glycomycetaceae</taxon>
        <taxon>Glycomyces</taxon>
    </lineage>
</organism>
<feature type="transmembrane region" description="Helical" evidence="1">
    <location>
        <begin position="53"/>
        <end position="75"/>
    </location>
</feature>
<evidence type="ECO:0000256" key="1">
    <source>
        <dbReference type="SAM" id="Phobius"/>
    </source>
</evidence>
<evidence type="ECO:0000313" key="2">
    <source>
        <dbReference type="EMBL" id="MDA1386478.1"/>
    </source>
</evidence>
<dbReference type="EMBL" id="JAVDYD010000001">
    <property type="protein sequence ID" value="MDR7338994.1"/>
    <property type="molecule type" value="Genomic_DNA"/>
</dbReference>
<reference evidence="3 5" key="2">
    <citation type="submission" date="2023-07" db="EMBL/GenBank/DDBJ databases">
        <title>Sequencing the genomes of 1000 actinobacteria strains.</title>
        <authorList>
            <person name="Klenk H.-P."/>
        </authorList>
    </citation>
    <scope>NUCLEOTIDE SEQUENCE [LARGE SCALE GENOMIC DNA]</scope>
    <source>
        <strain evidence="3 5">DSM 44724</strain>
    </source>
</reference>
<dbReference type="Proteomes" id="UP001145799">
    <property type="component" value="Unassembled WGS sequence"/>
</dbReference>
<feature type="transmembrane region" description="Helical" evidence="1">
    <location>
        <begin position="82"/>
        <end position="100"/>
    </location>
</feature>